<gene>
    <name evidence="2" type="ORF">SAMN04490244_10949</name>
</gene>
<protein>
    <recommendedName>
        <fullName evidence="1">3-deoxy-D-manno-octulosonic acid transferase</fullName>
        <shortName evidence="1">Kdo transferase</shortName>
        <ecNumber evidence="1">2.4.99.12</ecNumber>
    </recommendedName>
    <alternativeName>
        <fullName evidence="1">Lipid IV(A) 3-deoxy-D-manno-octulosonic acid transferase</fullName>
    </alternativeName>
</protein>
<accession>A0A1H9W3A9</accession>
<dbReference type="GO" id="GO:0009245">
    <property type="term" value="P:lipid A biosynthetic process"/>
    <property type="evidence" value="ECO:0007669"/>
    <property type="project" value="TreeGrafter"/>
</dbReference>
<dbReference type="Gene3D" id="3.40.50.2000">
    <property type="entry name" value="Glycogen Phosphorylase B"/>
    <property type="match status" value="1"/>
</dbReference>
<keyword evidence="1" id="KW-1003">Cell membrane</keyword>
<dbReference type="PANTHER" id="PTHR42755">
    <property type="entry name" value="3-DEOXY-MANNO-OCTULOSONATE CYTIDYLYLTRANSFERASE"/>
    <property type="match status" value="1"/>
</dbReference>
<dbReference type="AlphaFoldDB" id="A0A1H9W3A9"/>
<evidence type="ECO:0000313" key="2">
    <source>
        <dbReference type="EMBL" id="SES28269.1"/>
    </source>
</evidence>
<keyword evidence="1 2" id="KW-0808">Transferase</keyword>
<dbReference type="PANTHER" id="PTHR42755:SF1">
    <property type="entry name" value="3-DEOXY-D-MANNO-OCTULOSONIC ACID TRANSFERASE, MITOCHONDRIAL-RELATED"/>
    <property type="match status" value="1"/>
</dbReference>
<evidence type="ECO:0000256" key="1">
    <source>
        <dbReference type="RuleBase" id="RU365103"/>
    </source>
</evidence>
<dbReference type="STRING" id="641238.SAMN04490244_10949"/>
<comment type="catalytic activity">
    <reaction evidence="1">
        <text>lipid IVA (E. coli) + CMP-3-deoxy-beta-D-manno-octulosonate = alpha-Kdo-(2-&gt;6)-lipid IVA (E. coli) + CMP + H(+)</text>
        <dbReference type="Rhea" id="RHEA:28066"/>
        <dbReference type="ChEBI" id="CHEBI:15378"/>
        <dbReference type="ChEBI" id="CHEBI:58603"/>
        <dbReference type="ChEBI" id="CHEBI:60364"/>
        <dbReference type="ChEBI" id="CHEBI:60377"/>
        <dbReference type="ChEBI" id="CHEBI:85987"/>
        <dbReference type="EC" id="2.4.99.12"/>
    </reaction>
</comment>
<dbReference type="EMBL" id="FOGU01000009">
    <property type="protein sequence ID" value="SES28269.1"/>
    <property type="molecule type" value="Genomic_DNA"/>
</dbReference>
<comment type="similarity">
    <text evidence="1">Belongs to the glycosyltransferase group 1 family.</text>
</comment>
<reference evidence="2 3" key="1">
    <citation type="submission" date="2016-10" db="EMBL/GenBank/DDBJ databases">
        <authorList>
            <person name="de Groot N.N."/>
        </authorList>
    </citation>
    <scope>NUCLEOTIDE SEQUENCE [LARGE SCALE GENOMIC DNA]</scope>
    <source>
        <strain evidence="2 3">DSM 23042</strain>
    </source>
</reference>
<organism evidence="2 3">
    <name type="scientific">Tranquillimonas rosea</name>
    <dbReference type="NCBI Taxonomy" id="641238"/>
    <lineage>
        <taxon>Bacteria</taxon>
        <taxon>Pseudomonadati</taxon>
        <taxon>Pseudomonadota</taxon>
        <taxon>Alphaproteobacteria</taxon>
        <taxon>Rhodobacterales</taxon>
        <taxon>Roseobacteraceae</taxon>
        <taxon>Tranquillimonas</taxon>
    </lineage>
</organism>
<dbReference type="InterPro" id="IPR039901">
    <property type="entry name" value="Kdotransferase"/>
</dbReference>
<comment type="function">
    <text evidence="1">Involved in lipopolysaccharide (LPS) biosynthesis. Catalyzes the transfer of 3-deoxy-D-manno-octulosonate (Kdo) residue(s) from CMP-Kdo to lipid IV(A), the tetraacyldisaccharide-1,4'-bisphosphate precursor of lipid A.</text>
</comment>
<comment type="pathway">
    <text evidence="1">Bacterial outer membrane biogenesis; LPS core biosynthesis.</text>
</comment>
<name>A0A1H9W3A9_9RHOB</name>
<keyword evidence="1" id="KW-0448">Lipopolysaccharide biosynthesis</keyword>
<sequence>MAATTGVAAIADTLEQLRRSRSGLSLLVTLERPDDPARPHLPEAAHVMALTELSRASARRLFEHWRPDAILWSGRPLSAAAPMARRSGTPQIVVDAHAPQGRFLNRRRSATDFRDLTAVLTEPGAEADRLRRLGAPVETPGRLQPGGSALPCNDERRDRLSRALSARPAWLAVDVPPAEVDAIVAAHLQASRLSHRLMLLMVPSAEIDGSELARELDARSIRTGCTGQGDDFSDGAQVHIADGAGALGLWYRLAPITFFGGTLSSPGAGRPPFEAAALGSVVVHGPNVRAHGIQYARLTERNASIRVRDAEELGRAVERLLAPDRAAEMARAGWDVVSAGAAVSDRVIEVLNDALDMAEDA</sequence>
<dbReference type="SUPFAM" id="SSF53756">
    <property type="entry name" value="UDP-Glycosyltransferase/glycogen phosphorylase"/>
    <property type="match status" value="1"/>
</dbReference>
<comment type="subcellular location">
    <subcellularLocation>
        <location evidence="1">Cell membrane</location>
    </subcellularLocation>
</comment>
<keyword evidence="1" id="KW-0472">Membrane</keyword>
<dbReference type="Proteomes" id="UP000198885">
    <property type="component" value="Unassembled WGS sequence"/>
</dbReference>
<dbReference type="UniPathway" id="UPA00958"/>
<dbReference type="GO" id="GO:0043842">
    <property type="term" value="F:Kdo transferase activity"/>
    <property type="evidence" value="ECO:0007669"/>
    <property type="project" value="UniProtKB-EC"/>
</dbReference>
<dbReference type="EC" id="2.4.99.12" evidence="1"/>
<dbReference type="GO" id="GO:0005886">
    <property type="term" value="C:plasma membrane"/>
    <property type="evidence" value="ECO:0007669"/>
    <property type="project" value="UniProtKB-SubCell"/>
</dbReference>
<keyword evidence="3" id="KW-1185">Reference proteome</keyword>
<proteinExistence type="inferred from homology"/>
<evidence type="ECO:0000313" key="3">
    <source>
        <dbReference type="Proteomes" id="UP000198885"/>
    </source>
</evidence>
<dbReference type="InterPro" id="IPR038107">
    <property type="entry name" value="Glycos_transf_N_sf"/>
</dbReference>
<dbReference type="GO" id="GO:0009244">
    <property type="term" value="P:lipopolysaccharide core region biosynthetic process"/>
    <property type="evidence" value="ECO:0007669"/>
    <property type="project" value="UniProtKB-UniRule"/>
</dbReference>
<dbReference type="Gene3D" id="3.40.50.11720">
    <property type="entry name" value="3-Deoxy-D-manno-octulosonic-acid transferase, N-terminal domain"/>
    <property type="match status" value="1"/>
</dbReference>